<accession>A0AAV7WN97</accession>
<evidence type="ECO:0000313" key="2">
    <source>
        <dbReference type="Proteomes" id="UP001066276"/>
    </source>
</evidence>
<name>A0AAV7WN97_PLEWA</name>
<sequence>MEADYGTAQGMVMALEPVRAGLIPSLGGWTHGLTELDDECGLPVEGHRARLAEVQCSVYFEGKKKLQDLGIS</sequence>
<comment type="caution">
    <text evidence="1">The sequence shown here is derived from an EMBL/GenBank/DDBJ whole genome shotgun (WGS) entry which is preliminary data.</text>
</comment>
<protein>
    <submittedName>
        <fullName evidence="1">Uncharacterized protein</fullName>
    </submittedName>
</protein>
<gene>
    <name evidence="1" type="ORF">NDU88_001096</name>
</gene>
<evidence type="ECO:0000313" key="1">
    <source>
        <dbReference type="EMBL" id="KAJ1213459.1"/>
    </source>
</evidence>
<dbReference type="Proteomes" id="UP001066276">
    <property type="component" value="Chromosome 1_1"/>
</dbReference>
<organism evidence="1 2">
    <name type="scientific">Pleurodeles waltl</name>
    <name type="common">Iberian ribbed newt</name>
    <dbReference type="NCBI Taxonomy" id="8319"/>
    <lineage>
        <taxon>Eukaryota</taxon>
        <taxon>Metazoa</taxon>
        <taxon>Chordata</taxon>
        <taxon>Craniata</taxon>
        <taxon>Vertebrata</taxon>
        <taxon>Euteleostomi</taxon>
        <taxon>Amphibia</taxon>
        <taxon>Batrachia</taxon>
        <taxon>Caudata</taxon>
        <taxon>Salamandroidea</taxon>
        <taxon>Salamandridae</taxon>
        <taxon>Pleurodelinae</taxon>
        <taxon>Pleurodeles</taxon>
    </lineage>
</organism>
<reference evidence="1" key="1">
    <citation type="journal article" date="2022" name="bioRxiv">
        <title>Sequencing and chromosome-scale assembly of the giantPleurodeles waltlgenome.</title>
        <authorList>
            <person name="Brown T."/>
            <person name="Elewa A."/>
            <person name="Iarovenko S."/>
            <person name="Subramanian E."/>
            <person name="Araus A.J."/>
            <person name="Petzold A."/>
            <person name="Susuki M."/>
            <person name="Suzuki K.-i.T."/>
            <person name="Hayashi T."/>
            <person name="Toyoda A."/>
            <person name="Oliveira C."/>
            <person name="Osipova E."/>
            <person name="Leigh N.D."/>
            <person name="Simon A."/>
            <person name="Yun M.H."/>
        </authorList>
    </citation>
    <scope>NUCLEOTIDE SEQUENCE</scope>
    <source>
        <strain evidence="1">20211129_DDA</strain>
        <tissue evidence="1">Liver</tissue>
    </source>
</reference>
<dbReference type="EMBL" id="JANPWB010000001">
    <property type="protein sequence ID" value="KAJ1213459.1"/>
    <property type="molecule type" value="Genomic_DNA"/>
</dbReference>
<dbReference type="AlphaFoldDB" id="A0AAV7WN97"/>
<keyword evidence="2" id="KW-1185">Reference proteome</keyword>
<proteinExistence type="predicted"/>